<dbReference type="SMART" id="SM00382">
    <property type="entry name" value="AAA"/>
    <property type="match status" value="2"/>
</dbReference>
<evidence type="ECO:0000259" key="5">
    <source>
        <dbReference type="PROSITE" id="PS50893"/>
    </source>
</evidence>
<organism evidence="6 7">
    <name type="scientific">Gordonia soli NBRC 108243</name>
    <dbReference type="NCBI Taxonomy" id="1223545"/>
    <lineage>
        <taxon>Bacteria</taxon>
        <taxon>Bacillati</taxon>
        <taxon>Actinomycetota</taxon>
        <taxon>Actinomycetes</taxon>
        <taxon>Mycobacteriales</taxon>
        <taxon>Gordoniaceae</taxon>
        <taxon>Gordonia</taxon>
    </lineage>
</organism>
<dbReference type="FunFam" id="3.40.50.300:FF:001320">
    <property type="entry name" value="Heme ABC transporter ATP-binding protein"/>
    <property type="match status" value="1"/>
</dbReference>
<evidence type="ECO:0000313" key="7">
    <source>
        <dbReference type="Proteomes" id="UP000011666"/>
    </source>
</evidence>
<protein>
    <submittedName>
        <fullName evidence="6">Putative ABC transporter ATP-binding protein</fullName>
    </submittedName>
</protein>
<feature type="compositionally biased region" description="Basic and acidic residues" evidence="4">
    <location>
        <begin position="535"/>
        <end position="550"/>
    </location>
</feature>
<name>M0QJI8_9ACTN</name>
<evidence type="ECO:0000256" key="3">
    <source>
        <dbReference type="ARBA" id="ARBA00022840"/>
    </source>
</evidence>
<evidence type="ECO:0000256" key="4">
    <source>
        <dbReference type="SAM" id="MobiDB-lite"/>
    </source>
</evidence>
<keyword evidence="2" id="KW-0547">Nucleotide-binding</keyword>
<dbReference type="PROSITE" id="PS50893">
    <property type="entry name" value="ABC_TRANSPORTER_2"/>
    <property type="match status" value="2"/>
</dbReference>
<comment type="caution">
    <text evidence="6">The sequence shown here is derived from an EMBL/GenBank/DDBJ whole genome shotgun (WGS) entry which is preliminary data.</text>
</comment>
<dbReference type="InterPro" id="IPR003593">
    <property type="entry name" value="AAA+_ATPase"/>
</dbReference>
<dbReference type="GO" id="GO:0005524">
    <property type="term" value="F:ATP binding"/>
    <property type="evidence" value="ECO:0007669"/>
    <property type="project" value="UniProtKB-KW"/>
</dbReference>
<proteinExistence type="predicted"/>
<evidence type="ECO:0000313" key="6">
    <source>
        <dbReference type="EMBL" id="GAC68619.1"/>
    </source>
</evidence>
<dbReference type="InterPro" id="IPR050611">
    <property type="entry name" value="ABCF"/>
</dbReference>
<reference evidence="6 7" key="1">
    <citation type="submission" date="2013-01" db="EMBL/GenBank/DDBJ databases">
        <title>Whole genome shotgun sequence of Gordonia soli NBRC 108243.</title>
        <authorList>
            <person name="Isaki-Nakamura S."/>
            <person name="Hosoyama A."/>
            <person name="Tsuchikane K."/>
            <person name="Ando Y."/>
            <person name="Baba S."/>
            <person name="Ohji S."/>
            <person name="Hamada M."/>
            <person name="Tamura T."/>
            <person name="Yamazoe A."/>
            <person name="Yamazaki S."/>
            <person name="Fujita N."/>
        </authorList>
    </citation>
    <scope>NUCLEOTIDE SEQUENCE [LARGE SCALE GENOMIC DNA]</scope>
    <source>
        <strain evidence="6 7">NBRC 108243</strain>
    </source>
</reference>
<sequence length="550" mass="58254">MAITHPSVTLSDVAFAWPDGTAVFDGLSVSIADAVHSLVGSNGAGKSTLLEIIAGRRQPTRGSVSVRGEVGLVAQNAQARPDASIATALGVAERLSALRRIEAGSVESADFDTVGDDWDVESRAVAALSALGLPAGDLDRRVGSLSGGEATLLALAAELLRRPEVLLLDEPTNNLDHHARHRLFDALDGVTGTVVVVSHDLELLERVDTTLELYRGAVRVFGGPYSLYRDTVLAEQEIAEAAATTAANDLRKQRRELVDAQIKLDRRARTARKAEANKTLPKIVMHLRRGEAEVSAGKLRNAHQDDVTAAAGRLDDAREDIRDDLTSRIRLPETSVASRGGVVDHPRLHLDGPERVALVGANGSGKSTLIGALIADEAILVPFAYIPQHIDFGVDEDVTTVAGLVAVRNPDATAEQVRGHLARLLFRGNRAERPLSTLSGGERLRVALAASLLASPTPRLLILDEPTNNLDVDTVEQLVDALSGWAGALLVVSHDDAFLSRIGIDRRVDLDVWDAEPAGDAAEDNAADPSAAEAGHGRSDSGDAARRISG</sequence>
<dbReference type="STRING" id="1223545.GS4_17_00050"/>
<dbReference type="InterPro" id="IPR017871">
    <property type="entry name" value="ABC_transporter-like_CS"/>
</dbReference>
<dbReference type="eggNOG" id="COG0488">
    <property type="taxonomic scope" value="Bacteria"/>
</dbReference>
<accession>M0QJI8</accession>
<feature type="domain" description="ABC transporter" evidence="5">
    <location>
        <begin position="321"/>
        <end position="537"/>
    </location>
</feature>
<feature type="domain" description="ABC transporter" evidence="5">
    <location>
        <begin position="8"/>
        <end position="240"/>
    </location>
</feature>
<keyword evidence="3 6" id="KW-0067">ATP-binding</keyword>
<dbReference type="InterPro" id="IPR027417">
    <property type="entry name" value="P-loop_NTPase"/>
</dbReference>
<feature type="region of interest" description="Disordered" evidence="4">
    <location>
        <begin position="519"/>
        <end position="550"/>
    </location>
</feature>
<dbReference type="Pfam" id="PF00005">
    <property type="entry name" value="ABC_tran"/>
    <property type="match status" value="2"/>
</dbReference>
<dbReference type="AlphaFoldDB" id="M0QJI8"/>
<dbReference type="PANTHER" id="PTHR19211">
    <property type="entry name" value="ATP-BINDING TRANSPORT PROTEIN-RELATED"/>
    <property type="match status" value="1"/>
</dbReference>
<dbReference type="PANTHER" id="PTHR19211:SF6">
    <property type="entry name" value="BLL7188 PROTEIN"/>
    <property type="match status" value="1"/>
</dbReference>
<dbReference type="EMBL" id="BANX01000017">
    <property type="protein sequence ID" value="GAC68619.1"/>
    <property type="molecule type" value="Genomic_DNA"/>
</dbReference>
<dbReference type="SUPFAM" id="SSF52540">
    <property type="entry name" value="P-loop containing nucleoside triphosphate hydrolases"/>
    <property type="match status" value="2"/>
</dbReference>
<dbReference type="PROSITE" id="PS00211">
    <property type="entry name" value="ABC_TRANSPORTER_1"/>
    <property type="match status" value="1"/>
</dbReference>
<evidence type="ECO:0000256" key="2">
    <source>
        <dbReference type="ARBA" id="ARBA00022741"/>
    </source>
</evidence>
<keyword evidence="7" id="KW-1185">Reference proteome</keyword>
<dbReference type="Gene3D" id="3.40.50.300">
    <property type="entry name" value="P-loop containing nucleotide triphosphate hydrolases"/>
    <property type="match status" value="2"/>
</dbReference>
<gene>
    <name evidence="6" type="ORF">GS4_17_00050</name>
</gene>
<dbReference type="OrthoDB" id="4500804at2"/>
<dbReference type="RefSeq" id="WP_007620909.1">
    <property type="nucleotide sequence ID" value="NZ_BANX01000017.1"/>
</dbReference>
<dbReference type="GO" id="GO:0016887">
    <property type="term" value="F:ATP hydrolysis activity"/>
    <property type="evidence" value="ECO:0007669"/>
    <property type="project" value="InterPro"/>
</dbReference>
<dbReference type="InterPro" id="IPR003439">
    <property type="entry name" value="ABC_transporter-like_ATP-bd"/>
</dbReference>
<dbReference type="Proteomes" id="UP000011666">
    <property type="component" value="Unassembled WGS sequence"/>
</dbReference>
<evidence type="ECO:0000256" key="1">
    <source>
        <dbReference type="ARBA" id="ARBA00022737"/>
    </source>
</evidence>
<keyword evidence="1" id="KW-0677">Repeat</keyword>